<dbReference type="RefSeq" id="WP_328659959.1">
    <property type="nucleotide sequence ID" value="NZ_CP108014.1"/>
</dbReference>
<gene>
    <name evidence="4" type="ORF">OG308_10715</name>
</gene>
<evidence type="ECO:0000313" key="5">
    <source>
        <dbReference type="Proteomes" id="UP001621418"/>
    </source>
</evidence>
<dbReference type="InterPro" id="IPR006665">
    <property type="entry name" value="OmpA-like"/>
</dbReference>
<name>A0ABZ1NE30_9NOCA</name>
<dbReference type="Gene3D" id="3.30.1330.60">
    <property type="entry name" value="OmpA-like domain"/>
    <property type="match status" value="1"/>
</dbReference>
<dbReference type="GeneID" id="91374611"/>
<evidence type="ECO:0000256" key="1">
    <source>
        <dbReference type="SAM" id="MobiDB-lite"/>
    </source>
</evidence>
<organism evidence="4 5">
    <name type="scientific">Nocardia salmonicida</name>
    <dbReference type="NCBI Taxonomy" id="53431"/>
    <lineage>
        <taxon>Bacteria</taxon>
        <taxon>Bacillati</taxon>
        <taxon>Actinomycetota</taxon>
        <taxon>Actinomycetes</taxon>
        <taxon>Mycobacteriales</taxon>
        <taxon>Nocardiaceae</taxon>
        <taxon>Nocardia</taxon>
    </lineage>
</organism>
<dbReference type="PROSITE" id="PS51257">
    <property type="entry name" value="PROKAR_LIPOPROTEIN"/>
    <property type="match status" value="1"/>
</dbReference>
<protein>
    <submittedName>
        <fullName evidence="4">OmpA family protein</fullName>
    </submittedName>
</protein>
<evidence type="ECO:0000313" key="4">
    <source>
        <dbReference type="EMBL" id="WTY38265.1"/>
    </source>
</evidence>
<keyword evidence="5" id="KW-1185">Reference proteome</keyword>
<evidence type="ECO:0000259" key="3">
    <source>
        <dbReference type="Pfam" id="PF00691"/>
    </source>
</evidence>
<accession>A0ABZ1NE30</accession>
<reference evidence="4 5" key="1">
    <citation type="submission" date="2022-10" db="EMBL/GenBank/DDBJ databases">
        <title>The complete genomes of actinobacterial strains from the NBC collection.</title>
        <authorList>
            <person name="Joergensen T.S."/>
            <person name="Alvarez Arevalo M."/>
            <person name="Sterndorff E.B."/>
            <person name="Faurdal D."/>
            <person name="Vuksanovic O."/>
            <person name="Mourched A.-S."/>
            <person name="Charusanti P."/>
            <person name="Shaw S."/>
            <person name="Blin K."/>
            <person name="Weber T."/>
        </authorList>
    </citation>
    <scope>NUCLEOTIDE SEQUENCE [LARGE SCALE GENOMIC DNA]</scope>
    <source>
        <strain evidence="4 5">NBC_01413</strain>
    </source>
</reference>
<dbReference type="InterPro" id="IPR036737">
    <property type="entry name" value="OmpA-like_sf"/>
</dbReference>
<feature type="region of interest" description="Disordered" evidence="1">
    <location>
        <begin position="156"/>
        <end position="179"/>
    </location>
</feature>
<feature type="domain" description="OmpA-like" evidence="3">
    <location>
        <begin position="85"/>
        <end position="170"/>
    </location>
</feature>
<feature type="signal peptide" evidence="2">
    <location>
        <begin position="1"/>
        <end position="21"/>
    </location>
</feature>
<dbReference type="Proteomes" id="UP001621418">
    <property type="component" value="Chromosome"/>
</dbReference>
<evidence type="ECO:0000256" key="2">
    <source>
        <dbReference type="SAM" id="SignalP"/>
    </source>
</evidence>
<dbReference type="EMBL" id="CP109527">
    <property type="protein sequence ID" value="WTY38265.1"/>
    <property type="molecule type" value="Genomic_DNA"/>
</dbReference>
<proteinExistence type="predicted"/>
<feature type="chain" id="PRO_5045191475" evidence="2">
    <location>
        <begin position="22"/>
        <end position="179"/>
    </location>
</feature>
<dbReference type="Pfam" id="PF00691">
    <property type="entry name" value="OmpA"/>
    <property type="match status" value="1"/>
</dbReference>
<keyword evidence="2" id="KW-0732">Signal</keyword>
<sequence>MNVRNSICGIASIAVVVLLTAACSSDDDASAPAVTSTVTSTTTDTDPMRSSVASTASSVVSSVRATAQQAVQDAINTVLSAAPITFDEGSSDLGAVAAATLQAVALPLKGNDTEIQITTYAQDSNVAEAKTLAEARGDNIAAALEGAGVDKSRITVKSDANPSDPEVDANEATITVVDK</sequence>
<dbReference type="SUPFAM" id="SSF103088">
    <property type="entry name" value="OmpA-like"/>
    <property type="match status" value="1"/>
</dbReference>